<comment type="caution">
    <text evidence="2">The sequence shown here is derived from an EMBL/GenBank/DDBJ whole genome shotgun (WGS) entry which is preliminary data.</text>
</comment>
<evidence type="ECO:0000313" key="3">
    <source>
        <dbReference type="Proteomes" id="UP001597252"/>
    </source>
</evidence>
<reference evidence="3" key="1">
    <citation type="journal article" date="2019" name="Int. J. Syst. Evol. Microbiol.">
        <title>The Global Catalogue of Microorganisms (GCM) 10K type strain sequencing project: providing services to taxonomists for standard genome sequencing and annotation.</title>
        <authorList>
            <consortium name="The Broad Institute Genomics Platform"/>
            <consortium name="The Broad Institute Genome Sequencing Center for Infectious Disease"/>
            <person name="Wu L."/>
            <person name="Ma J."/>
        </authorList>
    </citation>
    <scope>NUCLEOTIDE SEQUENCE [LARGE SCALE GENOMIC DNA]</scope>
    <source>
        <strain evidence="3">CCM 8903</strain>
    </source>
</reference>
<dbReference type="Gene3D" id="1.10.1760.20">
    <property type="match status" value="1"/>
</dbReference>
<feature type="transmembrane region" description="Helical" evidence="1">
    <location>
        <begin position="73"/>
        <end position="95"/>
    </location>
</feature>
<feature type="transmembrane region" description="Helical" evidence="1">
    <location>
        <begin position="148"/>
        <end position="169"/>
    </location>
</feature>
<feature type="transmembrane region" description="Helical" evidence="1">
    <location>
        <begin position="116"/>
        <end position="142"/>
    </location>
</feature>
<keyword evidence="1" id="KW-0812">Transmembrane</keyword>
<dbReference type="EMBL" id="JBHTON010000005">
    <property type="protein sequence ID" value="MFD1484204.1"/>
    <property type="molecule type" value="Genomic_DNA"/>
</dbReference>
<proteinExistence type="predicted"/>
<dbReference type="RefSeq" id="WP_125748193.1">
    <property type="nucleotide sequence ID" value="NZ_JBHTON010000005.1"/>
</dbReference>
<evidence type="ECO:0000313" key="2">
    <source>
        <dbReference type="EMBL" id="MFD1484204.1"/>
    </source>
</evidence>
<feature type="transmembrane region" description="Helical" evidence="1">
    <location>
        <begin position="14"/>
        <end position="31"/>
    </location>
</feature>
<organism evidence="2 3">
    <name type="scientific">Lacticaseibacillus baoqingensis</name>
    <dbReference type="NCBI Taxonomy" id="2486013"/>
    <lineage>
        <taxon>Bacteria</taxon>
        <taxon>Bacillati</taxon>
        <taxon>Bacillota</taxon>
        <taxon>Bacilli</taxon>
        <taxon>Lactobacillales</taxon>
        <taxon>Lactobacillaceae</taxon>
        <taxon>Lacticaseibacillus</taxon>
    </lineage>
</organism>
<keyword evidence="3" id="KW-1185">Reference proteome</keyword>
<accession>A0ABW4E5Y9</accession>
<keyword evidence="1" id="KW-1133">Transmembrane helix</keyword>
<sequence length="180" mass="19314">MDPRCDQVSPTRRIAFLAVMTALCVVGRFLFQFIPNVQPVTAIVIFLTLTYGVSTGLIVAILSMLITNLFMGMGIWTLAQLGAYAAVVVLTAMLGKLPVVQHKLLWQTGLAAGMGFVYGFFVSILQAPLLGGLWPAIAYWLSGLSFDALHAGGNLILYPLLAPALTAVVQRKAVFGGKSW</sequence>
<protein>
    <submittedName>
        <fullName evidence="2">ECF transporter S component</fullName>
    </submittedName>
</protein>
<evidence type="ECO:0000256" key="1">
    <source>
        <dbReference type="SAM" id="Phobius"/>
    </source>
</evidence>
<dbReference type="Proteomes" id="UP001597252">
    <property type="component" value="Unassembled WGS sequence"/>
</dbReference>
<name>A0ABW4E5Y9_9LACO</name>
<feature type="transmembrane region" description="Helical" evidence="1">
    <location>
        <begin position="43"/>
        <end position="67"/>
    </location>
</feature>
<gene>
    <name evidence="2" type="ORF">ACFQ5J_03040</name>
</gene>
<keyword evidence="1" id="KW-0472">Membrane</keyword>